<reference evidence="14 15" key="1">
    <citation type="submission" date="2016-11" db="EMBL/GenBank/DDBJ databases">
        <authorList>
            <person name="Jaros S."/>
            <person name="Januszkiewicz K."/>
            <person name="Wedrychowicz H."/>
        </authorList>
    </citation>
    <scope>NUCLEOTIDE SEQUENCE [LARGE SCALE GENOMIC DNA]</scope>
    <source>
        <strain evidence="14 15">DSM 15930</strain>
    </source>
</reference>
<dbReference type="RefSeq" id="WP_073289570.1">
    <property type="nucleotide sequence ID" value="NZ_FRCP01000017.1"/>
</dbReference>
<dbReference type="Gene3D" id="6.10.340.10">
    <property type="match status" value="1"/>
</dbReference>
<dbReference type="Pfam" id="PF02518">
    <property type="entry name" value="HATPase_c"/>
    <property type="match status" value="1"/>
</dbReference>
<dbReference type="OrthoDB" id="9780718at2"/>
<dbReference type="SUPFAM" id="SSF158472">
    <property type="entry name" value="HAMP domain-like"/>
    <property type="match status" value="1"/>
</dbReference>
<keyword evidence="9" id="KW-0902">Two-component regulatory system</keyword>
<keyword evidence="7 14" id="KW-0418">Kinase</keyword>
<dbReference type="InterPro" id="IPR036890">
    <property type="entry name" value="HATPase_C_sf"/>
</dbReference>
<dbReference type="Pfam" id="PF00512">
    <property type="entry name" value="HisKA"/>
    <property type="match status" value="1"/>
</dbReference>
<protein>
    <recommendedName>
        <fullName evidence="3">histidine kinase</fullName>
        <ecNumber evidence="3">2.7.13.3</ecNumber>
    </recommendedName>
</protein>
<dbReference type="Gene3D" id="3.30.565.10">
    <property type="entry name" value="Histidine kinase-like ATPase, C-terminal domain"/>
    <property type="match status" value="1"/>
</dbReference>
<dbReference type="InterPro" id="IPR003660">
    <property type="entry name" value="HAMP_dom"/>
</dbReference>
<accession>A0A1M7LQD4</accession>
<dbReference type="SMART" id="SM00388">
    <property type="entry name" value="HisKA"/>
    <property type="match status" value="1"/>
</dbReference>
<dbReference type="AlphaFoldDB" id="A0A1M7LQD4"/>
<evidence type="ECO:0000256" key="8">
    <source>
        <dbReference type="ARBA" id="ARBA00022989"/>
    </source>
</evidence>
<evidence type="ECO:0000256" key="1">
    <source>
        <dbReference type="ARBA" id="ARBA00000085"/>
    </source>
</evidence>
<keyword evidence="4" id="KW-0597">Phosphoprotein</keyword>
<evidence type="ECO:0000313" key="15">
    <source>
        <dbReference type="Proteomes" id="UP000184038"/>
    </source>
</evidence>
<dbReference type="GO" id="GO:0000155">
    <property type="term" value="F:phosphorelay sensor kinase activity"/>
    <property type="evidence" value="ECO:0007669"/>
    <property type="project" value="InterPro"/>
</dbReference>
<evidence type="ECO:0000256" key="9">
    <source>
        <dbReference type="ARBA" id="ARBA00023012"/>
    </source>
</evidence>
<evidence type="ECO:0000256" key="2">
    <source>
        <dbReference type="ARBA" id="ARBA00004141"/>
    </source>
</evidence>
<organism evidence="14 15">
    <name type="scientific">Anaerosporobacter mobilis DSM 15930</name>
    <dbReference type="NCBI Taxonomy" id="1120996"/>
    <lineage>
        <taxon>Bacteria</taxon>
        <taxon>Bacillati</taxon>
        <taxon>Bacillota</taxon>
        <taxon>Clostridia</taxon>
        <taxon>Lachnospirales</taxon>
        <taxon>Lachnospiraceae</taxon>
        <taxon>Anaerosporobacter</taxon>
    </lineage>
</organism>
<feature type="domain" description="Histidine kinase" evidence="12">
    <location>
        <begin position="224"/>
        <end position="428"/>
    </location>
</feature>
<dbReference type="STRING" id="1120996.SAMN02746066_03376"/>
<evidence type="ECO:0000256" key="10">
    <source>
        <dbReference type="ARBA" id="ARBA00023136"/>
    </source>
</evidence>
<evidence type="ECO:0000259" key="12">
    <source>
        <dbReference type="PROSITE" id="PS50109"/>
    </source>
</evidence>
<dbReference type="SMART" id="SM00387">
    <property type="entry name" value="HATPase_c"/>
    <property type="match status" value="1"/>
</dbReference>
<dbReference type="GO" id="GO:0005886">
    <property type="term" value="C:plasma membrane"/>
    <property type="evidence" value="ECO:0007669"/>
    <property type="project" value="TreeGrafter"/>
</dbReference>
<comment type="subcellular location">
    <subcellularLocation>
        <location evidence="2">Membrane</location>
        <topology evidence="2">Multi-pass membrane protein</topology>
    </subcellularLocation>
</comment>
<name>A0A1M7LQD4_9FIRM</name>
<keyword evidence="10 11" id="KW-0472">Membrane</keyword>
<evidence type="ECO:0000256" key="6">
    <source>
        <dbReference type="ARBA" id="ARBA00022692"/>
    </source>
</evidence>
<feature type="domain" description="HAMP" evidence="13">
    <location>
        <begin position="157"/>
        <end position="209"/>
    </location>
</feature>
<dbReference type="SUPFAM" id="SSF47384">
    <property type="entry name" value="Homodimeric domain of signal transducing histidine kinase"/>
    <property type="match status" value="1"/>
</dbReference>
<dbReference type="CDD" id="cd00082">
    <property type="entry name" value="HisKA"/>
    <property type="match status" value="1"/>
</dbReference>
<sequence>MKSKRLILLIFAIYVIFSGILLLQNNKVVDNHFKVIDVNDLVRTIEESWDKAGIGDAESRHITELAVTYNMGVAVLDLSGMCLYKTKGMKQSSIKEAIEHGDTIMDLCNDGSIEGKIILSNLNMESQMQQTYISRMIIYSTTLVGICLILYMLYLDRKVIAPFQKLNRFARNVAAGNLDTPLEMDRENIFGAFTESFDIMREQLYQAREKEREANESKKELVASLSHDIKTPLASIRAMSELLEITLHESKQLEKVQAIQKKAIQIEQLTNNLFHSTLEELQTLKVNVKEEESLILDDIISTTDYRHLVANKHICECIICCDRLRLEQVFDNVIANSYKYANTKIDIVSRVTEYTLEIRVRDYGQGVSTDDVPLLTRKFYRGKNAEGKMGAGIGLYMSHYFMEQMGGSLIANNYEVGFEVVIEIPLTMIR</sequence>
<dbReference type="CDD" id="cd06225">
    <property type="entry name" value="HAMP"/>
    <property type="match status" value="1"/>
</dbReference>
<evidence type="ECO:0000256" key="3">
    <source>
        <dbReference type="ARBA" id="ARBA00012438"/>
    </source>
</evidence>
<dbReference type="InterPro" id="IPR036097">
    <property type="entry name" value="HisK_dim/P_sf"/>
</dbReference>
<keyword evidence="6 11" id="KW-0812">Transmembrane</keyword>
<evidence type="ECO:0000256" key="4">
    <source>
        <dbReference type="ARBA" id="ARBA00022553"/>
    </source>
</evidence>
<feature type="transmembrane region" description="Helical" evidence="11">
    <location>
        <begin position="6"/>
        <end position="23"/>
    </location>
</feature>
<evidence type="ECO:0000256" key="11">
    <source>
        <dbReference type="SAM" id="Phobius"/>
    </source>
</evidence>
<keyword evidence="8 11" id="KW-1133">Transmembrane helix</keyword>
<dbReference type="InterPro" id="IPR003661">
    <property type="entry name" value="HisK_dim/P_dom"/>
</dbReference>
<dbReference type="InterPro" id="IPR050398">
    <property type="entry name" value="HssS/ArlS-like"/>
</dbReference>
<dbReference type="SUPFAM" id="SSF55874">
    <property type="entry name" value="ATPase domain of HSP90 chaperone/DNA topoisomerase II/histidine kinase"/>
    <property type="match status" value="1"/>
</dbReference>
<keyword evidence="15" id="KW-1185">Reference proteome</keyword>
<keyword evidence="5" id="KW-0808">Transferase</keyword>
<dbReference type="EC" id="2.7.13.3" evidence="3"/>
<dbReference type="Proteomes" id="UP000184038">
    <property type="component" value="Unassembled WGS sequence"/>
</dbReference>
<dbReference type="PANTHER" id="PTHR45528:SF8">
    <property type="entry name" value="HISTIDINE KINASE"/>
    <property type="match status" value="1"/>
</dbReference>
<gene>
    <name evidence="14" type="ORF">SAMN02746066_03376</name>
</gene>
<proteinExistence type="predicted"/>
<evidence type="ECO:0000259" key="13">
    <source>
        <dbReference type="PROSITE" id="PS50885"/>
    </source>
</evidence>
<evidence type="ECO:0000256" key="5">
    <source>
        <dbReference type="ARBA" id="ARBA00022679"/>
    </source>
</evidence>
<dbReference type="InterPro" id="IPR003594">
    <property type="entry name" value="HATPase_dom"/>
</dbReference>
<dbReference type="InterPro" id="IPR005467">
    <property type="entry name" value="His_kinase_dom"/>
</dbReference>
<comment type="catalytic activity">
    <reaction evidence="1">
        <text>ATP + protein L-histidine = ADP + protein N-phospho-L-histidine.</text>
        <dbReference type="EC" id="2.7.13.3"/>
    </reaction>
</comment>
<feature type="transmembrane region" description="Helical" evidence="11">
    <location>
        <begin position="136"/>
        <end position="155"/>
    </location>
</feature>
<evidence type="ECO:0000256" key="7">
    <source>
        <dbReference type="ARBA" id="ARBA00022777"/>
    </source>
</evidence>
<dbReference type="PANTHER" id="PTHR45528">
    <property type="entry name" value="SENSOR HISTIDINE KINASE CPXA"/>
    <property type="match status" value="1"/>
</dbReference>
<dbReference type="SMART" id="SM00304">
    <property type="entry name" value="HAMP"/>
    <property type="match status" value="1"/>
</dbReference>
<dbReference type="PROSITE" id="PS50885">
    <property type="entry name" value="HAMP"/>
    <property type="match status" value="1"/>
</dbReference>
<dbReference type="Gene3D" id="1.10.287.130">
    <property type="match status" value="1"/>
</dbReference>
<evidence type="ECO:0000313" key="14">
    <source>
        <dbReference type="EMBL" id="SHM80472.1"/>
    </source>
</evidence>
<dbReference type="PROSITE" id="PS50109">
    <property type="entry name" value="HIS_KIN"/>
    <property type="match status" value="1"/>
</dbReference>
<dbReference type="EMBL" id="FRCP01000017">
    <property type="protein sequence ID" value="SHM80472.1"/>
    <property type="molecule type" value="Genomic_DNA"/>
</dbReference>